<dbReference type="PIRSF" id="PIRSF037442">
    <property type="entry name" value="UCP037442_abhydr"/>
    <property type="match status" value="1"/>
</dbReference>
<dbReference type="KEGG" id="lsd:EMK97_09030"/>
<dbReference type="GO" id="GO:0016787">
    <property type="term" value="F:hydrolase activity"/>
    <property type="evidence" value="ECO:0007669"/>
    <property type="project" value="UniProtKB-KW"/>
</dbReference>
<evidence type="ECO:0000259" key="1">
    <source>
        <dbReference type="Pfam" id="PF12146"/>
    </source>
</evidence>
<evidence type="ECO:0000313" key="2">
    <source>
        <dbReference type="EMBL" id="QBG35847.1"/>
    </source>
</evidence>
<dbReference type="InterPro" id="IPR022742">
    <property type="entry name" value="Hydrolase_4"/>
</dbReference>
<name>A0A4P6P8N6_9GAMM</name>
<organism evidence="2 3">
    <name type="scientific">Litorilituus sediminis</name>
    <dbReference type="NCBI Taxonomy" id="718192"/>
    <lineage>
        <taxon>Bacteria</taxon>
        <taxon>Pseudomonadati</taxon>
        <taxon>Pseudomonadota</taxon>
        <taxon>Gammaproteobacteria</taxon>
        <taxon>Alteromonadales</taxon>
        <taxon>Colwelliaceae</taxon>
        <taxon>Litorilituus</taxon>
    </lineage>
</organism>
<evidence type="ECO:0000313" key="3">
    <source>
        <dbReference type="Proteomes" id="UP000290244"/>
    </source>
</evidence>
<dbReference type="Gene3D" id="3.40.50.1820">
    <property type="entry name" value="alpha/beta hydrolase"/>
    <property type="match status" value="1"/>
</dbReference>
<sequence length="287" mass="32435">MTHIASKDIHITCADQCKLAASIFHPKGELKGAVMIGPATGIKRQFYGNFARYLAEHGYGVITFDNRGIGGSLHGHVKQSDVTLQCWGEKDMPAVLQQLQKSFPDCRYHLIGHSAGGQLVGLMPNANELSSMFNFASSSGCLRNMKLHHQVKAHFFMNFFIPVTNRLFGYTKSHWVGMGEPLPKKVAKQWQTWCNGSGYVKMAFGTSVHKHLYHHLELPAMWLNATDDFIANDKNVADMLKVFTQMSAQTKTLNARDYNLNEIGHMKFFSQKSKQLWPYATKWLDEH</sequence>
<gene>
    <name evidence="2" type="ORF">EMK97_09030</name>
</gene>
<dbReference type="RefSeq" id="WP_130601420.1">
    <property type="nucleotide sequence ID" value="NZ_CP034759.1"/>
</dbReference>
<dbReference type="OrthoDB" id="9785076at2"/>
<dbReference type="EMBL" id="CP034759">
    <property type="protein sequence ID" value="QBG35847.1"/>
    <property type="molecule type" value="Genomic_DNA"/>
</dbReference>
<keyword evidence="3" id="KW-1185">Reference proteome</keyword>
<dbReference type="SUPFAM" id="SSF53474">
    <property type="entry name" value="alpha/beta-Hydrolases"/>
    <property type="match status" value="1"/>
</dbReference>
<protein>
    <submittedName>
        <fullName evidence="2">Alpha/beta fold hydrolase</fullName>
    </submittedName>
</protein>
<dbReference type="InterPro" id="IPR017208">
    <property type="entry name" value="UCP037442_abhydr"/>
</dbReference>
<keyword evidence="2" id="KW-0378">Hydrolase</keyword>
<accession>A0A4P6P8N6</accession>
<feature type="domain" description="Serine aminopeptidase S33" evidence="1">
    <location>
        <begin position="30"/>
        <end position="123"/>
    </location>
</feature>
<dbReference type="AlphaFoldDB" id="A0A4P6P8N6"/>
<dbReference type="InterPro" id="IPR029058">
    <property type="entry name" value="AB_hydrolase_fold"/>
</dbReference>
<dbReference type="Pfam" id="PF12146">
    <property type="entry name" value="Hydrolase_4"/>
    <property type="match status" value="1"/>
</dbReference>
<reference evidence="2 3" key="1">
    <citation type="submission" date="2018-12" db="EMBL/GenBank/DDBJ databases">
        <title>Complete genome of Litorilituus sediminis.</title>
        <authorList>
            <person name="Liu A."/>
            <person name="Rong J."/>
        </authorList>
    </citation>
    <scope>NUCLEOTIDE SEQUENCE [LARGE SCALE GENOMIC DNA]</scope>
    <source>
        <strain evidence="2 3">JCM 17549</strain>
    </source>
</reference>
<proteinExistence type="predicted"/>
<dbReference type="Proteomes" id="UP000290244">
    <property type="component" value="Chromosome"/>
</dbReference>